<dbReference type="EMBL" id="JXLB01000052">
    <property type="protein sequence ID" value="OJG76588.1"/>
    <property type="molecule type" value="Genomic_DNA"/>
</dbReference>
<dbReference type="InterPro" id="IPR011335">
    <property type="entry name" value="Restrct_endonuc-II-like"/>
</dbReference>
<dbReference type="OrthoDB" id="9803736at2"/>
<dbReference type="GO" id="GO:0009307">
    <property type="term" value="P:DNA restriction-modification system"/>
    <property type="evidence" value="ECO:0007669"/>
    <property type="project" value="InterPro"/>
</dbReference>
<evidence type="ECO:0000256" key="1">
    <source>
        <dbReference type="ARBA" id="ARBA00022801"/>
    </source>
</evidence>
<gene>
    <name evidence="3" type="ORF">RV14_GL001917</name>
</gene>
<evidence type="ECO:0000259" key="2">
    <source>
        <dbReference type="Pfam" id="PF04471"/>
    </source>
</evidence>
<dbReference type="InterPro" id="IPR011856">
    <property type="entry name" value="tRNA_endonuc-like_dom_sf"/>
</dbReference>
<dbReference type="Pfam" id="PF04471">
    <property type="entry name" value="Mrr_cat"/>
    <property type="match status" value="1"/>
</dbReference>
<dbReference type="GO" id="GO:0004519">
    <property type="term" value="F:endonuclease activity"/>
    <property type="evidence" value="ECO:0007669"/>
    <property type="project" value="InterPro"/>
</dbReference>
<feature type="domain" description="Restriction endonuclease type IV Mrr" evidence="2">
    <location>
        <begin position="11"/>
        <end position="121"/>
    </location>
</feature>
<comment type="caution">
    <text evidence="3">The sequence shown here is derived from an EMBL/GenBank/DDBJ whole genome shotgun (WGS) entry which is preliminary data.</text>
</comment>
<proteinExistence type="predicted"/>
<dbReference type="InterPro" id="IPR007560">
    <property type="entry name" value="Restrct_endonuc_IV_Mrr"/>
</dbReference>
<evidence type="ECO:0000313" key="4">
    <source>
        <dbReference type="Proteomes" id="UP000182152"/>
    </source>
</evidence>
<accession>A0A1L8W6A3</accession>
<dbReference type="RefSeq" id="WP_053765529.1">
    <property type="nucleotide sequence ID" value="NZ_JXLB01000052.1"/>
</dbReference>
<reference evidence="3 4" key="1">
    <citation type="submission" date="2014-12" db="EMBL/GenBank/DDBJ databases">
        <title>Draft genome sequences of 29 type strains of Enterococci.</title>
        <authorList>
            <person name="Zhong Z."/>
            <person name="Sun Z."/>
            <person name="Liu W."/>
            <person name="Zhang W."/>
            <person name="Zhang H."/>
        </authorList>
    </citation>
    <scope>NUCLEOTIDE SEQUENCE [LARGE SCALE GENOMIC DNA]</scope>
    <source>
        <strain evidence="3 4">DSM 15687</strain>
    </source>
</reference>
<protein>
    <recommendedName>
        <fullName evidence="2">Restriction endonuclease type IV Mrr domain-containing protein</fullName>
    </recommendedName>
</protein>
<name>A0A1L8W6A3_9ENTE</name>
<dbReference type="Proteomes" id="UP000182152">
    <property type="component" value="Unassembled WGS sequence"/>
</dbReference>
<dbReference type="AlphaFoldDB" id="A0A1L8W6A3"/>
<dbReference type="GO" id="GO:0003677">
    <property type="term" value="F:DNA binding"/>
    <property type="evidence" value="ECO:0007669"/>
    <property type="project" value="InterPro"/>
</dbReference>
<dbReference type="SUPFAM" id="SSF52980">
    <property type="entry name" value="Restriction endonuclease-like"/>
    <property type="match status" value="1"/>
</dbReference>
<sequence length="251" mass="29678">MKITTTEPKNWRNLQDEVCRYLNEAGYIAETPKTIKTVRGHVEVDVYAESNKELIKSFICECKYWNSPIPKEKIHAFRTVTHDSGSMLGIIISKNGFQSGAYEAAYCSNILLKDWTGFIDLIKRQWLTNQMAKLVKISSPLSVYTDPMDVPYIELEDHKKKLYMEVTEKCFSAYLLFRNLNRKKFYEESITVNEVTFYAMDELFKYLKKTFIESIDQYEKIFENNPVEQWKLEFNDPFSKLNIFDFFEETI</sequence>
<evidence type="ECO:0000313" key="3">
    <source>
        <dbReference type="EMBL" id="OJG76588.1"/>
    </source>
</evidence>
<organism evidence="3 4">
    <name type="scientific">Enterococcus ratti</name>
    <dbReference type="NCBI Taxonomy" id="150033"/>
    <lineage>
        <taxon>Bacteria</taxon>
        <taxon>Bacillati</taxon>
        <taxon>Bacillota</taxon>
        <taxon>Bacilli</taxon>
        <taxon>Lactobacillales</taxon>
        <taxon>Enterococcaceae</taxon>
        <taxon>Enterococcus</taxon>
    </lineage>
</organism>
<dbReference type="GO" id="GO:0016787">
    <property type="term" value="F:hydrolase activity"/>
    <property type="evidence" value="ECO:0007669"/>
    <property type="project" value="UniProtKB-KW"/>
</dbReference>
<dbReference type="Gene3D" id="3.40.1350.10">
    <property type="match status" value="1"/>
</dbReference>
<keyword evidence="4" id="KW-1185">Reference proteome</keyword>
<keyword evidence="1" id="KW-0378">Hydrolase</keyword>